<evidence type="ECO:0000256" key="2">
    <source>
        <dbReference type="ARBA" id="ARBA00004496"/>
    </source>
</evidence>
<feature type="compositionally biased region" description="Basic and acidic residues" evidence="6">
    <location>
        <begin position="1091"/>
        <end position="1135"/>
    </location>
</feature>
<name>A0A317X5X5_9EURO</name>
<dbReference type="InterPro" id="IPR051952">
    <property type="entry name" value="Golgi-autophagy_related"/>
</dbReference>
<feature type="compositionally biased region" description="Acidic residues" evidence="6">
    <location>
        <begin position="105"/>
        <end position="117"/>
    </location>
</feature>
<feature type="compositionally biased region" description="Basic and acidic residues" evidence="6">
    <location>
        <begin position="342"/>
        <end position="378"/>
    </location>
</feature>
<keyword evidence="9" id="KW-1185">Reference proteome</keyword>
<dbReference type="GeneID" id="37109005"/>
<feature type="region of interest" description="Disordered" evidence="6">
    <location>
        <begin position="545"/>
        <end position="640"/>
    </location>
</feature>
<keyword evidence="4" id="KW-0175">Coiled coil</keyword>
<evidence type="ECO:0000313" key="8">
    <source>
        <dbReference type="EMBL" id="PWY93983.1"/>
    </source>
</evidence>
<dbReference type="PROSITE" id="PS50913">
    <property type="entry name" value="GRIP"/>
    <property type="match status" value="1"/>
</dbReference>
<dbReference type="Gene3D" id="1.10.287.1490">
    <property type="match status" value="1"/>
</dbReference>
<accession>A0A317X5X5</accession>
<proteinExistence type="predicted"/>
<evidence type="ECO:0000256" key="1">
    <source>
        <dbReference type="ARBA" id="ARBA00004184"/>
    </source>
</evidence>
<protein>
    <submittedName>
        <fullName evidence="8">Viral A-type inclusion protein repeat protein</fullName>
    </submittedName>
</protein>
<dbReference type="InterPro" id="IPR000237">
    <property type="entry name" value="GRIP_dom"/>
</dbReference>
<dbReference type="GO" id="GO:0005794">
    <property type="term" value="C:Golgi apparatus"/>
    <property type="evidence" value="ECO:0007669"/>
    <property type="project" value="TreeGrafter"/>
</dbReference>
<dbReference type="EMBL" id="MSFK01000005">
    <property type="protein sequence ID" value="PWY93983.1"/>
    <property type="molecule type" value="Genomic_DNA"/>
</dbReference>
<sequence>MLPFFPFYRLLFLVLVCGHLFFVCLSFFSVAVALAHRPATVMFQRLRDAIDSRIAEEQARQRSAQNSLSRSNSARHPTSRNLSPTRRTSRPRRNTGTPVRGPDPNEFEPEFAIGDDEGSSRSATPRLEPAGGSEVAPEENGGEGKATAEESTTKKPEAQPVTENQSPSELPPEIRVKLRRLGKLESRYQDLLKAYRMAHSRVLSIEPFEAALRENTPLTSIGEPKALTEYLNQISLKGDLVVEELKRVTAERDDYKKKFEEAQKATKAAWDEVAKLKEDNKVQEKGGDGSAVGTVADGSTTDGSAPAGKASTVAGAKDTAEESQKPSGPQADSEEFFSFDSEIPRLESELKEKQDEIVTLKSQEESLKRDLSVARESTEGMVHNLESATRELVELRDIKDKQDTELEKLRTSKQEEVDELKVKLGESEDAVSKTSAEIENLKFELKQRTDEIEQLQAQAAPVKSADQQAEFDSILEKLKKEKEANEKRLGVLQGLVDSLRSQLKETEETVTNIKVELGQKTEDLGNLQNVVGFLDANLKDNEKWQQTKDQIASGKEAVFSELRDSLVPTPQASETKEDSPGPSTPAANPAGSGGAGKKKNKKKKKGGKASEDVNKATENAAPEVKPQPAEQADQSDLKLAELEQTIESLKKDLEEKDAAIDRLHSKLKGEEDLREEIESLRDDLLSIGQGHVEAKDKVKELAAEKSALEETISKLEKELVDLRTSAESRNADSEKAHSDLKDEYENLKIKSTTLETELSAAQQLAATRFKDMTDLRETLQKLQPELKKLRAESSELKSTKETLTGKTTELRNLEGKHDDLRAELKSLKSTISERDTEVKTLNQKIRQETESRLKAEEKLTVAQSDLRYSESKKQEAVEAKEKLATDLSKAQDELKAARTRLREAESQATQLNKDLAGLREEIQLKTAQHSSAQSLMNSMRDQAGELGMQMKEARERCESLEEELADAHRLLSERTREGETMRRLLNDIDGRAEAKVRDFKERMEAAIEERDRAEDEASAQGRRRARELEDLKSKLREAERALRTVEEDKEELEHSQKDWKRRRDQLEAESEKTTHELNDLRQAMARLRDALDESEKQVRDLEKEKAELRRSVEETNARLEKARKSTKILPEESRFGHHPQSSRSSIDSGSRKAVASPVAKDRSPSTRRSETPTGPAIDYIYLKNVLLQFLEQKDKNYQKQLVPVLGMLLHFDR</sequence>
<dbReference type="Gene3D" id="1.20.5.340">
    <property type="match status" value="1"/>
</dbReference>
<feature type="region of interest" description="Disordered" evidence="6">
    <location>
        <begin position="276"/>
        <end position="385"/>
    </location>
</feature>
<evidence type="ECO:0000259" key="7">
    <source>
        <dbReference type="PROSITE" id="PS50913"/>
    </source>
</evidence>
<keyword evidence="5" id="KW-0472">Membrane</keyword>
<dbReference type="RefSeq" id="XP_025470744.1">
    <property type="nucleotide sequence ID" value="XM_025606862.1"/>
</dbReference>
<evidence type="ECO:0000256" key="5">
    <source>
        <dbReference type="ARBA" id="ARBA00023136"/>
    </source>
</evidence>
<feature type="compositionally biased region" description="Basic and acidic residues" evidence="6">
    <location>
        <begin position="1159"/>
        <end position="1170"/>
    </location>
</feature>
<dbReference type="Pfam" id="PF01465">
    <property type="entry name" value="GRIP"/>
    <property type="match status" value="1"/>
</dbReference>
<feature type="compositionally biased region" description="Low complexity" evidence="6">
    <location>
        <begin position="580"/>
        <end position="590"/>
    </location>
</feature>
<dbReference type="SUPFAM" id="SSF90257">
    <property type="entry name" value="Myosin rod fragments"/>
    <property type="match status" value="1"/>
</dbReference>
<feature type="compositionally biased region" description="Basic residues" evidence="6">
    <location>
        <begin position="596"/>
        <end position="607"/>
    </location>
</feature>
<dbReference type="PANTHER" id="PTHR23157">
    <property type="entry name" value="GRIP AND COILED-COIL DOMAIN-CONTAINING PROTEIN 1"/>
    <property type="match status" value="1"/>
</dbReference>
<feature type="region of interest" description="Disordered" evidence="6">
    <location>
        <begin position="1007"/>
        <end position="1078"/>
    </location>
</feature>
<comment type="caution">
    <text evidence="8">The sequence shown here is derived from an EMBL/GenBank/DDBJ whole genome shotgun (WGS) entry which is preliminary data.</text>
</comment>
<dbReference type="STRING" id="1450535.A0A317X5X5"/>
<dbReference type="OrthoDB" id="1926336at2759"/>
<evidence type="ECO:0000256" key="4">
    <source>
        <dbReference type="ARBA" id="ARBA00023054"/>
    </source>
</evidence>
<dbReference type="AlphaFoldDB" id="A0A317X5X5"/>
<dbReference type="PANTHER" id="PTHR23157:SF25">
    <property type="entry name" value="GRIP AND COILED-COIL DOMAIN-CONTAINING PROTEIN 1"/>
    <property type="match status" value="1"/>
</dbReference>
<feature type="domain" description="GRIP" evidence="7">
    <location>
        <begin position="1172"/>
        <end position="1213"/>
    </location>
</feature>
<feature type="compositionally biased region" description="Basic and acidic residues" evidence="6">
    <location>
        <begin position="1026"/>
        <end position="1058"/>
    </location>
</feature>
<evidence type="ECO:0000313" key="9">
    <source>
        <dbReference type="Proteomes" id="UP000246702"/>
    </source>
</evidence>
<organism evidence="8 9">
    <name type="scientific">Aspergillus sclerotioniger CBS 115572</name>
    <dbReference type="NCBI Taxonomy" id="1450535"/>
    <lineage>
        <taxon>Eukaryota</taxon>
        <taxon>Fungi</taxon>
        <taxon>Dikarya</taxon>
        <taxon>Ascomycota</taxon>
        <taxon>Pezizomycotina</taxon>
        <taxon>Eurotiomycetes</taxon>
        <taxon>Eurotiomycetidae</taxon>
        <taxon>Eurotiales</taxon>
        <taxon>Aspergillaceae</taxon>
        <taxon>Aspergillus</taxon>
        <taxon>Aspergillus subgen. Circumdati</taxon>
    </lineage>
</organism>
<feature type="region of interest" description="Disordered" evidence="6">
    <location>
        <begin position="1091"/>
        <end position="1174"/>
    </location>
</feature>
<comment type="subcellular location">
    <subcellularLocation>
        <location evidence="2">Cytoplasm</location>
    </subcellularLocation>
    <subcellularLocation>
        <location evidence="1">Endomembrane system</location>
        <topology evidence="1">Peripheral membrane protein</topology>
    </subcellularLocation>
</comment>
<gene>
    <name evidence="8" type="ORF">BO94DRAFT_316083</name>
</gene>
<reference evidence="8 9" key="1">
    <citation type="submission" date="2016-12" db="EMBL/GenBank/DDBJ databases">
        <title>The genomes of Aspergillus section Nigri reveals drivers in fungal speciation.</title>
        <authorList>
            <consortium name="DOE Joint Genome Institute"/>
            <person name="Vesth T.C."/>
            <person name="Nybo J."/>
            <person name="Theobald S."/>
            <person name="Brandl J."/>
            <person name="Frisvad J.C."/>
            <person name="Nielsen K.F."/>
            <person name="Lyhne E.K."/>
            <person name="Kogle M.E."/>
            <person name="Kuo A."/>
            <person name="Riley R."/>
            <person name="Clum A."/>
            <person name="Nolan M."/>
            <person name="Lipzen A."/>
            <person name="Salamov A."/>
            <person name="Henrissat B."/>
            <person name="Wiebenga A."/>
            <person name="De Vries R.P."/>
            <person name="Grigoriev I.V."/>
            <person name="Mortensen U.H."/>
            <person name="Andersen M.R."/>
            <person name="Baker S.E."/>
        </authorList>
    </citation>
    <scope>NUCLEOTIDE SEQUENCE [LARGE SCALE GENOMIC DNA]</scope>
    <source>
        <strain evidence="8 9">CBS 115572</strain>
    </source>
</reference>
<feature type="region of interest" description="Disordered" evidence="6">
    <location>
        <begin position="57"/>
        <end position="174"/>
    </location>
</feature>
<feature type="compositionally biased region" description="Basic and acidic residues" evidence="6">
    <location>
        <begin position="146"/>
        <end position="157"/>
    </location>
</feature>
<keyword evidence="3" id="KW-0963">Cytoplasm</keyword>
<feature type="compositionally biased region" description="Polar residues" evidence="6">
    <location>
        <begin position="61"/>
        <end position="76"/>
    </location>
</feature>
<dbReference type="Proteomes" id="UP000246702">
    <property type="component" value="Unassembled WGS sequence"/>
</dbReference>
<feature type="compositionally biased region" description="Basic and acidic residues" evidence="6">
    <location>
        <begin position="1064"/>
        <end position="1078"/>
    </location>
</feature>
<evidence type="ECO:0000256" key="6">
    <source>
        <dbReference type="SAM" id="MobiDB-lite"/>
    </source>
</evidence>
<feature type="compositionally biased region" description="Basic and acidic residues" evidence="6">
    <location>
        <begin position="276"/>
        <end position="287"/>
    </location>
</feature>
<dbReference type="SUPFAM" id="SSF57997">
    <property type="entry name" value="Tropomyosin"/>
    <property type="match status" value="1"/>
</dbReference>
<evidence type="ECO:0000256" key="3">
    <source>
        <dbReference type="ARBA" id="ARBA00022490"/>
    </source>
</evidence>